<evidence type="ECO:0000313" key="3">
    <source>
        <dbReference type="Proteomes" id="UP000243524"/>
    </source>
</evidence>
<evidence type="ECO:0000256" key="1">
    <source>
        <dbReference type="SAM" id="Phobius"/>
    </source>
</evidence>
<evidence type="ECO:0000313" key="2">
    <source>
        <dbReference type="EMBL" id="PKR76803.1"/>
    </source>
</evidence>
<gene>
    <name evidence="2" type="ORF">CEY16_13380</name>
</gene>
<reference evidence="2 3" key="1">
    <citation type="submission" date="2017-06" db="EMBL/GenBank/DDBJ databases">
        <title>the draft geome sequence of Illustriluteabacillus marina B3227.</title>
        <authorList>
            <person name="He R.-H."/>
            <person name="Du Z.-J."/>
        </authorList>
    </citation>
    <scope>NUCLEOTIDE SEQUENCE [LARGE SCALE GENOMIC DNA]</scope>
    <source>
        <strain evidence="2 3">B3227</strain>
    </source>
</reference>
<accession>A0A2I0QR48</accession>
<keyword evidence="3" id="KW-1185">Reference proteome</keyword>
<dbReference type="EMBL" id="PJNH01000004">
    <property type="protein sequence ID" value="PKR76803.1"/>
    <property type="molecule type" value="Genomic_DNA"/>
</dbReference>
<keyword evidence="1" id="KW-0472">Membrane</keyword>
<keyword evidence="1" id="KW-1133">Transmembrane helix</keyword>
<dbReference type="Proteomes" id="UP000243524">
    <property type="component" value="Unassembled WGS sequence"/>
</dbReference>
<dbReference type="RefSeq" id="WP_101332553.1">
    <property type="nucleotide sequence ID" value="NZ_PJNH01000004.1"/>
</dbReference>
<protein>
    <recommendedName>
        <fullName evidence="4">DUF4352 domain-containing protein</fullName>
    </recommendedName>
</protein>
<feature type="transmembrane region" description="Helical" evidence="1">
    <location>
        <begin position="5"/>
        <end position="22"/>
    </location>
</feature>
<proteinExistence type="predicted"/>
<evidence type="ECO:0008006" key="4">
    <source>
        <dbReference type="Google" id="ProtNLM"/>
    </source>
</evidence>
<comment type="caution">
    <text evidence="2">The sequence shown here is derived from an EMBL/GenBank/DDBJ whole genome shotgun (WGS) entry which is preliminary data.</text>
</comment>
<organism evidence="2 3">
    <name type="scientific">Halalkalibacillus sediminis</name>
    <dbReference type="NCBI Taxonomy" id="2018042"/>
    <lineage>
        <taxon>Bacteria</taxon>
        <taxon>Bacillati</taxon>
        <taxon>Bacillota</taxon>
        <taxon>Bacilli</taxon>
        <taxon>Bacillales</taxon>
        <taxon>Bacillaceae</taxon>
        <taxon>Halalkalibacillus</taxon>
    </lineage>
</organism>
<keyword evidence="1" id="KW-0812">Transmembrane</keyword>
<name>A0A2I0QR48_9BACI</name>
<sequence length="156" mass="17726">MKKFIIGIIGLLVIGIGSYFFIQDEPPLVTSQMGGADYEDVDVRLINIGNESSSGEISIQEVLVNDREEPTDVMIQVSDHEKGVVTSNTWEEEMEYKFEEIEDVSLETNTELEIPEDNEKSKPIYALTLKHTMKINQAIIKYEHLGEIYEKVVSIQ</sequence>
<dbReference type="AlphaFoldDB" id="A0A2I0QR48"/>